<dbReference type="GO" id="GO:0030688">
    <property type="term" value="C:preribosome, small subunit precursor"/>
    <property type="evidence" value="ECO:0007669"/>
    <property type="project" value="TreeGrafter"/>
</dbReference>
<comment type="similarity">
    <text evidence="1">Belongs to the LTV1 family.</text>
</comment>
<dbReference type="PANTHER" id="PTHR21531">
    <property type="entry name" value="LOW-TEMPERATURE VIABILITY PROTEIN LTV1-RELATED"/>
    <property type="match status" value="1"/>
</dbReference>
<dbReference type="Pfam" id="PF04180">
    <property type="entry name" value="LTV"/>
    <property type="match status" value="1"/>
</dbReference>
<dbReference type="GO" id="GO:0000056">
    <property type="term" value="P:ribosomal small subunit export from nucleus"/>
    <property type="evidence" value="ECO:0007669"/>
    <property type="project" value="TreeGrafter"/>
</dbReference>
<evidence type="ECO:0000256" key="2">
    <source>
        <dbReference type="SAM" id="MobiDB-lite"/>
    </source>
</evidence>
<dbReference type="AlphaFoldDB" id="A0AAW2LA26"/>
<proteinExistence type="inferred from homology"/>
<protein>
    <recommendedName>
        <fullName evidence="4">Protein LTV1 homolog</fullName>
    </recommendedName>
</protein>
<dbReference type="GO" id="GO:0005634">
    <property type="term" value="C:nucleus"/>
    <property type="evidence" value="ECO:0007669"/>
    <property type="project" value="TreeGrafter"/>
</dbReference>
<evidence type="ECO:0008006" key="4">
    <source>
        <dbReference type="Google" id="ProtNLM"/>
    </source>
</evidence>
<gene>
    <name evidence="3" type="ORF">Sangu_2306500</name>
</gene>
<evidence type="ECO:0000256" key="1">
    <source>
        <dbReference type="ARBA" id="ARBA00009078"/>
    </source>
</evidence>
<dbReference type="GO" id="GO:0042274">
    <property type="term" value="P:ribosomal small subunit biogenesis"/>
    <property type="evidence" value="ECO:0007669"/>
    <property type="project" value="InterPro"/>
</dbReference>
<reference evidence="3" key="1">
    <citation type="submission" date="2020-06" db="EMBL/GenBank/DDBJ databases">
        <authorList>
            <person name="Li T."/>
            <person name="Hu X."/>
            <person name="Zhang T."/>
            <person name="Song X."/>
            <person name="Zhang H."/>
            <person name="Dai N."/>
            <person name="Sheng W."/>
            <person name="Hou X."/>
            <person name="Wei L."/>
        </authorList>
    </citation>
    <scope>NUCLEOTIDE SEQUENCE</scope>
    <source>
        <strain evidence="3">G01</strain>
        <tissue evidence="3">Leaf</tissue>
    </source>
</reference>
<dbReference type="EMBL" id="JACGWK010000015">
    <property type="protein sequence ID" value="KAL0314621.1"/>
    <property type="molecule type" value="Genomic_DNA"/>
</dbReference>
<name>A0AAW2LA26_9LAMI</name>
<organism evidence="3">
    <name type="scientific">Sesamum angustifolium</name>
    <dbReference type="NCBI Taxonomy" id="2727405"/>
    <lineage>
        <taxon>Eukaryota</taxon>
        <taxon>Viridiplantae</taxon>
        <taxon>Streptophyta</taxon>
        <taxon>Embryophyta</taxon>
        <taxon>Tracheophyta</taxon>
        <taxon>Spermatophyta</taxon>
        <taxon>Magnoliopsida</taxon>
        <taxon>eudicotyledons</taxon>
        <taxon>Gunneridae</taxon>
        <taxon>Pentapetalae</taxon>
        <taxon>asterids</taxon>
        <taxon>lamiids</taxon>
        <taxon>Lamiales</taxon>
        <taxon>Pedaliaceae</taxon>
        <taxon>Sesamum</taxon>
    </lineage>
</organism>
<feature type="compositionally biased region" description="Basic and acidic residues" evidence="2">
    <location>
        <begin position="470"/>
        <end position="528"/>
    </location>
</feature>
<feature type="region of interest" description="Disordered" evidence="2">
    <location>
        <begin position="462"/>
        <end position="528"/>
    </location>
</feature>
<comment type="caution">
    <text evidence="3">The sequence shown here is derived from an EMBL/GenBank/DDBJ whole genome shotgun (WGS) entry which is preliminary data.</text>
</comment>
<dbReference type="PANTHER" id="PTHR21531:SF0">
    <property type="entry name" value="PROTEIN LTV1 HOMOLOG"/>
    <property type="match status" value="1"/>
</dbReference>
<dbReference type="InterPro" id="IPR007307">
    <property type="entry name" value="Ltv1"/>
</dbReference>
<dbReference type="GO" id="GO:0005829">
    <property type="term" value="C:cytosol"/>
    <property type="evidence" value="ECO:0007669"/>
    <property type="project" value="TreeGrafter"/>
</dbReference>
<evidence type="ECO:0000313" key="3">
    <source>
        <dbReference type="EMBL" id="KAL0314621.1"/>
    </source>
</evidence>
<accession>A0AAW2LA26</accession>
<reference evidence="3" key="2">
    <citation type="journal article" date="2024" name="Plant">
        <title>Genomic evolution and insights into agronomic trait innovations of Sesamum species.</title>
        <authorList>
            <person name="Miao H."/>
            <person name="Wang L."/>
            <person name="Qu L."/>
            <person name="Liu H."/>
            <person name="Sun Y."/>
            <person name="Le M."/>
            <person name="Wang Q."/>
            <person name="Wei S."/>
            <person name="Zheng Y."/>
            <person name="Lin W."/>
            <person name="Duan Y."/>
            <person name="Cao H."/>
            <person name="Xiong S."/>
            <person name="Wang X."/>
            <person name="Wei L."/>
            <person name="Li C."/>
            <person name="Ma Q."/>
            <person name="Ju M."/>
            <person name="Zhao R."/>
            <person name="Li G."/>
            <person name="Mu C."/>
            <person name="Tian Q."/>
            <person name="Mei H."/>
            <person name="Zhang T."/>
            <person name="Gao T."/>
            <person name="Zhang H."/>
        </authorList>
    </citation>
    <scope>NUCLEOTIDE SEQUENCE</scope>
    <source>
        <strain evidence="3">G01</strain>
    </source>
</reference>
<sequence>MGKKKKFIDKKKSATFQLMARDTSDPNYSSDPSGDRVFVRVDNNQYTPDSFMNDGDLPADPDSIFGDDLEDCDDENANGGVAGVFSNRGQTTALPDHIRKEILELGFPDDGYNYLTHLREIKNTGGGSAYYDNPKANIDQLPRDVKAYDATRVDVSKLTDASEDKSIYSVAQQSIAVRLQKVMDPEVAAILDDSDSSKFGSDIEDLEEDFVVRANILDGPVLEEIDMKLSCTVDSRVNQLQNLESGVSGAPEDGASVSGLDSRNARVRRPLDEQFDLVISFGFVLIFVSDICSPWHCLKDHAVSHREVILRSLNFMNMVLIVKKKYNGYMDEYECQESLTEKLNHAFKDHPSDILHLNGEGDDNESPELTAEVIRRCREYAEKYENDDHDVEEVLVEESSDESEVWDCETIISTYSTLDNHPGKIGAPEARRKKKLAEALLGTSASPNQVITLKGKERLPVDFLPRSKRHGEEKTKDENNVNDKRTELQKRKPRGQESKEEKKERKSAVKLERREARQMKKEMKGLYKSEAHRAQKVAAFTGPSSIHLM</sequence>